<dbReference type="GO" id="GO:0052622">
    <property type="term" value="F:ATP/ADP dimethylallyltransferase activity"/>
    <property type="evidence" value="ECO:0007669"/>
    <property type="project" value="UniProtKB-EC"/>
</dbReference>
<evidence type="ECO:0000256" key="3">
    <source>
        <dbReference type="ARBA" id="ARBA00022528"/>
    </source>
</evidence>
<protein>
    <recommendedName>
        <fullName evidence="13">adenylate dimethylallyltransferase (ADP/ATP-dependent)</fullName>
        <ecNumber evidence="13">2.5.1.112</ecNumber>
    </recommendedName>
</protein>
<evidence type="ECO:0000256" key="4">
    <source>
        <dbReference type="ARBA" id="ARBA00022640"/>
    </source>
</evidence>
<evidence type="ECO:0000256" key="6">
    <source>
        <dbReference type="ARBA" id="ARBA00022712"/>
    </source>
</evidence>
<evidence type="ECO:0000256" key="8">
    <source>
        <dbReference type="ARBA" id="ARBA00022840"/>
    </source>
</evidence>
<dbReference type="EC" id="2.5.1.112" evidence="13"/>
<evidence type="ECO:0000256" key="10">
    <source>
        <dbReference type="ARBA" id="ARBA00051744"/>
    </source>
</evidence>
<evidence type="ECO:0000256" key="2">
    <source>
        <dbReference type="ARBA" id="ARBA00005842"/>
    </source>
</evidence>
<keyword evidence="4" id="KW-0934">Plastid</keyword>
<dbReference type="FunFam" id="3.40.50.300:FF:000816">
    <property type="entry name" value="Adenylate isopentenyltransferase 5, chloroplastic"/>
    <property type="match status" value="1"/>
</dbReference>
<comment type="similarity">
    <text evidence="2">Belongs to the IPP transferase family.</text>
</comment>
<reference evidence="14 15" key="1">
    <citation type="submission" date="2022-12" db="EMBL/GenBank/DDBJ databases">
        <title>Chromosome-scale assembly of the Ensete ventricosum genome.</title>
        <authorList>
            <person name="Dussert Y."/>
            <person name="Stocks J."/>
            <person name="Wendawek A."/>
            <person name="Woldeyes F."/>
            <person name="Nichols R.A."/>
            <person name="Borrell J.S."/>
        </authorList>
    </citation>
    <scope>NUCLEOTIDE SEQUENCE [LARGE SCALE GENOMIC DNA]</scope>
    <source>
        <strain evidence="15">cv. Maze</strain>
        <tissue evidence="14">Seeds</tissue>
    </source>
</reference>
<dbReference type="GO" id="GO:0009824">
    <property type="term" value="F:AMP dimethylallyltransferase activity"/>
    <property type="evidence" value="ECO:0007669"/>
    <property type="project" value="UniProtKB-ARBA"/>
</dbReference>
<dbReference type="GO" id="GO:0009691">
    <property type="term" value="P:cytokinin biosynthetic process"/>
    <property type="evidence" value="ECO:0007669"/>
    <property type="project" value="UniProtKB-KW"/>
</dbReference>
<keyword evidence="5" id="KW-0808">Transferase</keyword>
<evidence type="ECO:0000256" key="5">
    <source>
        <dbReference type="ARBA" id="ARBA00022679"/>
    </source>
</evidence>
<dbReference type="InterPro" id="IPR039657">
    <property type="entry name" value="Dimethylallyltransferase"/>
</dbReference>
<keyword evidence="7" id="KW-0547">Nucleotide-binding</keyword>
<dbReference type="FunFam" id="1.10.287.890:FF:000002">
    <property type="entry name" value="Adenylate isopentenyltransferase 5, chloroplastic"/>
    <property type="match status" value="1"/>
</dbReference>
<dbReference type="Proteomes" id="UP001222027">
    <property type="component" value="Unassembled WGS sequence"/>
</dbReference>
<evidence type="ECO:0000256" key="7">
    <source>
        <dbReference type="ARBA" id="ARBA00022741"/>
    </source>
</evidence>
<comment type="subcellular location">
    <subcellularLocation>
        <location evidence="1">Plastid</location>
        <location evidence="1">Chloroplast</location>
    </subcellularLocation>
</comment>
<comment type="catalytic activity">
    <reaction evidence="11">
        <text>dimethylallyl diphosphate + ADP = N(6)-(dimethylallyl)adenosine 5'-diphosphate + diphosphate</text>
        <dbReference type="Rhea" id="RHEA:36327"/>
        <dbReference type="ChEBI" id="CHEBI:33019"/>
        <dbReference type="ChEBI" id="CHEBI:57623"/>
        <dbReference type="ChEBI" id="CHEBI:73533"/>
        <dbReference type="ChEBI" id="CHEBI:456216"/>
        <dbReference type="EC" id="2.5.1.112"/>
    </reaction>
</comment>
<keyword evidence="9" id="KW-0809">Transit peptide</keyword>
<dbReference type="InterPro" id="IPR027417">
    <property type="entry name" value="P-loop_NTPase"/>
</dbReference>
<evidence type="ECO:0000256" key="12">
    <source>
        <dbReference type="ARBA" id="ARBA00055191"/>
    </source>
</evidence>
<proteinExistence type="inferred from homology"/>
<name>A0AAV8RSC2_ENSVE</name>
<dbReference type="EMBL" id="JAQQAF010000002">
    <property type="protein sequence ID" value="KAJ8504975.1"/>
    <property type="molecule type" value="Genomic_DNA"/>
</dbReference>
<evidence type="ECO:0000313" key="14">
    <source>
        <dbReference type="EMBL" id="KAJ8504975.1"/>
    </source>
</evidence>
<dbReference type="Gene3D" id="1.10.287.890">
    <property type="entry name" value="Crystal structure of tRNA isopentenylpyrophosphate transferase (bh2366) domain"/>
    <property type="match status" value="1"/>
</dbReference>
<dbReference type="Gene3D" id="3.40.50.300">
    <property type="entry name" value="P-loop containing nucleotide triphosphate hydrolases"/>
    <property type="match status" value="1"/>
</dbReference>
<keyword evidence="6" id="KW-0203">Cytokinin biosynthesis</keyword>
<evidence type="ECO:0000256" key="9">
    <source>
        <dbReference type="ARBA" id="ARBA00022946"/>
    </source>
</evidence>
<comment type="function">
    <text evidence="12">Involved in cytokinin biosynthesis. Catalyzes the transfer of an isopentenyl group from dimethylallyl diphosphate (DMAPP) to ATP and ADP.</text>
</comment>
<dbReference type="GO" id="GO:0005739">
    <property type="term" value="C:mitochondrion"/>
    <property type="evidence" value="ECO:0007669"/>
    <property type="project" value="TreeGrafter"/>
</dbReference>
<evidence type="ECO:0000313" key="15">
    <source>
        <dbReference type="Proteomes" id="UP001222027"/>
    </source>
</evidence>
<dbReference type="PANTHER" id="PTHR11088">
    <property type="entry name" value="TRNA DIMETHYLALLYLTRANSFERASE"/>
    <property type="match status" value="1"/>
</dbReference>
<dbReference type="GO" id="GO:0052381">
    <property type="term" value="F:tRNA dimethylallyltransferase activity"/>
    <property type="evidence" value="ECO:0007669"/>
    <property type="project" value="TreeGrafter"/>
</dbReference>
<sequence>MRTHKTALNTKTHLELLIPCTYFWAFKLYHIKLAAQDSKLRVTVGKRLLCVLNPHLLTSVSIVCLQRSPVTGRLQVQLLSRKLPSSSSGQYIFPMGSFKTRSSPKDKVVLVMGATGTGKSRLAIDLAAYFGGEVVNSDKMQVYDGLDVVTNKVTDEERAGIPHHLLGGIPPDAEFTASDFRREATRAVESIVRRGRLPIVAGGSNSYIEEMIEGAGREFRRRYECCFLWVDVQLPLLHAFVAERVDCMVERGLVEEVRGLFDPDVVNYSRGIRRAIGVPEMDRYLRAEVTETDEEAKARLLEAALDEIKANTCKLTCCQLQKIHRLSTLSGWNVNKVDATEVFRKKEDEAWAAQVACPSIDIVAKFLQQTLTEEDQVAAAAAQEAEQFALVPKENRPCLMNETVALAATTRKAAAALVTAGVDMVKVASTTVAVVGATV</sequence>
<dbReference type="AlphaFoldDB" id="A0AAV8RSC2"/>
<dbReference type="GO" id="GO:0005524">
    <property type="term" value="F:ATP binding"/>
    <property type="evidence" value="ECO:0007669"/>
    <property type="project" value="UniProtKB-KW"/>
</dbReference>
<evidence type="ECO:0000256" key="13">
    <source>
        <dbReference type="ARBA" id="ARBA00066838"/>
    </source>
</evidence>
<keyword evidence="8" id="KW-0067">ATP-binding</keyword>
<gene>
    <name evidence="14" type="ORF">OPV22_005861</name>
</gene>
<dbReference type="GO" id="GO:0009507">
    <property type="term" value="C:chloroplast"/>
    <property type="evidence" value="ECO:0007669"/>
    <property type="project" value="UniProtKB-SubCell"/>
</dbReference>
<keyword evidence="15" id="KW-1185">Reference proteome</keyword>
<comment type="catalytic activity">
    <reaction evidence="10">
        <text>dimethylallyl diphosphate + ATP = N(6)-(dimethylallyl)adenosine 5'-triphosphate + diphosphate</text>
        <dbReference type="Rhea" id="RHEA:36331"/>
        <dbReference type="ChEBI" id="CHEBI:30616"/>
        <dbReference type="ChEBI" id="CHEBI:33019"/>
        <dbReference type="ChEBI" id="CHEBI:57623"/>
        <dbReference type="ChEBI" id="CHEBI:73532"/>
        <dbReference type="EC" id="2.5.1.112"/>
    </reaction>
</comment>
<organism evidence="14 15">
    <name type="scientific">Ensete ventricosum</name>
    <name type="common">Abyssinian banana</name>
    <name type="synonym">Musa ensete</name>
    <dbReference type="NCBI Taxonomy" id="4639"/>
    <lineage>
        <taxon>Eukaryota</taxon>
        <taxon>Viridiplantae</taxon>
        <taxon>Streptophyta</taxon>
        <taxon>Embryophyta</taxon>
        <taxon>Tracheophyta</taxon>
        <taxon>Spermatophyta</taxon>
        <taxon>Magnoliopsida</taxon>
        <taxon>Liliopsida</taxon>
        <taxon>Zingiberales</taxon>
        <taxon>Musaceae</taxon>
        <taxon>Ensete</taxon>
    </lineage>
</organism>
<comment type="caution">
    <text evidence="14">The sequence shown here is derived from an EMBL/GenBank/DDBJ whole genome shotgun (WGS) entry which is preliminary data.</text>
</comment>
<evidence type="ECO:0000256" key="1">
    <source>
        <dbReference type="ARBA" id="ARBA00004229"/>
    </source>
</evidence>
<dbReference type="Pfam" id="PF01715">
    <property type="entry name" value="IPPT"/>
    <property type="match status" value="2"/>
</dbReference>
<evidence type="ECO:0000256" key="11">
    <source>
        <dbReference type="ARBA" id="ARBA00052386"/>
    </source>
</evidence>
<dbReference type="PANTHER" id="PTHR11088:SF74">
    <property type="entry name" value="ADENYLATE ISOPENTENYLTRANSFERASE 5, CHLOROPLASTIC"/>
    <property type="match status" value="1"/>
</dbReference>
<dbReference type="GO" id="GO:0006400">
    <property type="term" value="P:tRNA modification"/>
    <property type="evidence" value="ECO:0007669"/>
    <property type="project" value="TreeGrafter"/>
</dbReference>
<keyword evidence="3" id="KW-0150">Chloroplast</keyword>
<accession>A0AAV8RSC2</accession>
<dbReference type="SUPFAM" id="SSF52540">
    <property type="entry name" value="P-loop containing nucleoside triphosphate hydrolases"/>
    <property type="match status" value="1"/>
</dbReference>